<evidence type="ECO:0000256" key="6">
    <source>
        <dbReference type="HAMAP-Rule" id="MF_00073"/>
    </source>
</evidence>
<dbReference type="GO" id="GO:0003723">
    <property type="term" value="F:RNA binding"/>
    <property type="evidence" value="ECO:0007669"/>
    <property type="project" value="UniProtKB-UniRule"/>
</dbReference>
<evidence type="ECO:0000256" key="4">
    <source>
        <dbReference type="ARBA" id="ARBA00023015"/>
    </source>
</evidence>
<accession>A0A6B0YUX3</accession>
<evidence type="ECO:0000313" key="9">
    <source>
        <dbReference type="EMBL" id="MXY94914.1"/>
    </source>
</evidence>
<evidence type="ECO:0000256" key="3">
    <source>
        <dbReference type="ARBA" id="ARBA00022884"/>
    </source>
</evidence>
<dbReference type="AlphaFoldDB" id="A0A6B0YUX3"/>
<keyword evidence="3 6" id="KW-0694">RNA-binding</keyword>
<proteinExistence type="inferred from homology"/>
<gene>
    <name evidence="6 9" type="primary">nusB</name>
    <name evidence="9" type="ORF">F4Y42_15860</name>
</gene>
<feature type="compositionally biased region" description="Basic and acidic residues" evidence="7">
    <location>
        <begin position="28"/>
        <end position="52"/>
    </location>
</feature>
<comment type="function">
    <text evidence="6">Involved in transcription antitermination. Required for transcription of ribosomal RNA (rRNA) genes. Binds specifically to the boxA antiterminator sequence of the ribosomal RNA (rrn) operons.</text>
</comment>
<evidence type="ECO:0000256" key="7">
    <source>
        <dbReference type="SAM" id="MobiDB-lite"/>
    </source>
</evidence>
<dbReference type="NCBIfam" id="TIGR01951">
    <property type="entry name" value="nusB"/>
    <property type="match status" value="1"/>
</dbReference>
<dbReference type="GO" id="GO:0006353">
    <property type="term" value="P:DNA-templated transcription termination"/>
    <property type="evidence" value="ECO:0007669"/>
    <property type="project" value="UniProtKB-UniRule"/>
</dbReference>
<dbReference type="SUPFAM" id="SSF48013">
    <property type="entry name" value="NusB-like"/>
    <property type="match status" value="1"/>
</dbReference>
<name>A0A6B0YUX3_9CHLR</name>
<dbReference type="InterPro" id="IPR011605">
    <property type="entry name" value="NusB_fam"/>
</dbReference>
<feature type="region of interest" description="Disordered" evidence="7">
    <location>
        <begin position="1"/>
        <end position="56"/>
    </location>
</feature>
<dbReference type="PANTHER" id="PTHR11078:SF3">
    <property type="entry name" value="ANTITERMINATION NUSB DOMAIN-CONTAINING PROTEIN"/>
    <property type="match status" value="1"/>
</dbReference>
<dbReference type="InterPro" id="IPR006027">
    <property type="entry name" value="NusB_RsmB_TIM44"/>
</dbReference>
<dbReference type="PANTHER" id="PTHR11078">
    <property type="entry name" value="N UTILIZATION SUBSTANCE PROTEIN B-RELATED"/>
    <property type="match status" value="1"/>
</dbReference>
<dbReference type="Pfam" id="PF01029">
    <property type="entry name" value="NusB"/>
    <property type="match status" value="1"/>
</dbReference>
<dbReference type="HAMAP" id="MF_00073">
    <property type="entry name" value="NusB"/>
    <property type="match status" value="1"/>
</dbReference>
<evidence type="ECO:0000256" key="1">
    <source>
        <dbReference type="ARBA" id="ARBA00005952"/>
    </source>
</evidence>
<sequence>MELPVAAGSADVTEADAESVEGIATSRPRSEAHRAERDRAVVETEAPDRSSADGDNVITHPAERRRARRTALQVLYEVDCTDHLPGIALDHRQAEEQYANETLAFLYWLVSGAIRYKADLDSLIGRYAPEWPVGKLAIVDRNVLRLSLFELSSPDADAPPKVVINEAVELAKTFGSDSSSRFVNGVLGTALREISLPSEYRQESR</sequence>
<protein>
    <recommendedName>
        <fullName evidence="6">Transcription antitermination protein NusB</fullName>
    </recommendedName>
    <alternativeName>
        <fullName evidence="6">Antitermination factor NusB</fullName>
    </alternativeName>
</protein>
<evidence type="ECO:0000256" key="5">
    <source>
        <dbReference type="ARBA" id="ARBA00023163"/>
    </source>
</evidence>
<keyword evidence="4 6" id="KW-0805">Transcription regulation</keyword>
<reference evidence="9" key="1">
    <citation type="submission" date="2019-09" db="EMBL/GenBank/DDBJ databases">
        <title>Characterisation of the sponge microbiome using genome-centric metagenomics.</title>
        <authorList>
            <person name="Engelberts J.P."/>
            <person name="Robbins S.J."/>
            <person name="De Goeij J.M."/>
            <person name="Aranda M."/>
            <person name="Bell S.C."/>
            <person name="Webster N.S."/>
        </authorList>
    </citation>
    <scope>NUCLEOTIDE SEQUENCE</scope>
    <source>
        <strain evidence="9">SB0664_bin_27</strain>
    </source>
</reference>
<dbReference type="GO" id="GO:0005829">
    <property type="term" value="C:cytosol"/>
    <property type="evidence" value="ECO:0007669"/>
    <property type="project" value="TreeGrafter"/>
</dbReference>
<dbReference type="EMBL" id="VXRG01000130">
    <property type="protein sequence ID" value="MXY94914.1"/>
    <property type="molecule type" value="Genomic_DNA"/>
</dbReference>
<dbReference type="Gene3D" id="1.10.940.10">
    <property type="entry name" value="NusB-like"/>
    <property type="match status" value="1"/>
</dbReference>
<keyword evidence="2 6" id="KW-0889">Transcription antitermination</keyword>
<dbReference type="InterPro" id="IPR035926">
    <property type="entry name" value="NusB-like_sf"/>
</dbReference>
<organism evidence="9">
    <name type="scientific">Caldilineaceae bacterium SB0664_bin_27</name>
    <dbReference type="NCBI Taxonomy" id="2605260"/>
    <lineage>
        <taxon>Bacteria</taxon>
        <taxon>Bacillati</taxon>
        <taxon>Chloroflexota</taxon>
        <taxon>Caldilineae</taxon>
        <taxon>Caldilineales</taxon>
        <taxon>Caldilineaceae</taxon>
    </lineage>
</organism>
<dbReference type="GO" id="GO:0031564">
    <property type="term" value="P:transcription antitermination"/>
    <property type="evidence" value="ECO:0007669"/>
    <property type="project" value="UniProtKB-KW"/>
</dbReference>
<comment type="similarity">
    <text evidence="1 6">Belongs to the NusB family.</text>
</comment>
<evidence type="ECO:0000259" key="8">
    <source>
        <dbReference type="Pfam" id="PF01029"/>
    </source>
</evidence>
<feature type="domain" description="NusB/RsmB/TIM44" evidence="8">
    <location>
        <begin position="65"/>
        <end position="191"/>
    </location>
</feature>
<keyword evidence="5 6" id="KW-0804">Transcription</keyword>
<comment type="caution">
    <text evidence="9">The sequence shown here is derived from an EMBL/GenBank/DDBJ whole genome shotgun (WGS) entry which is preliminary data.</text>
</comment>
<evidence type="ECO:0000256" key="2">
    <source>
        <dbReference type="ARBA" id="ARBA00022814"/>
    </source>
</evidence>